<protein>
    <submittedName>
        <fullName evidence="6">Efflux RND transporter periplasmic adaptor subunit</fullName>
    </submittedName>
</protein>
<feature type="coiled-coil region" evidence="2">
    <location>
        <begin position="100"/>
        <end position="165"/>
    </location>
</feature>
<feature type="transmembrane region" description="Helical" evidence="3">
    <location>
        <begin position="7"/>
        <end position="25"/>
    </location>
</feature>
<comment type="caution">
    <text evidence="6">The sequence shown here is derived from an EMBL/GenBank/DDBJ whole genome shotgun (WGS) entry which is preliminary data.</text>
</comment>
<dbReference type="GO" id="GO:1990281">
    <property type="term" value="C:efflux pump complex"/>
    <property type="evidence" value="ECO:0007669"/>
    <property type="project" value="TreeGrafter"/>
</dbReference>
<dbReference type="Gene3D" id="1.10.287.470">
    <property type="entry name" value="Helix hairpin bin"/>
    <property type="match status" value="1"/>
</dbReference>
<gene>
    <name evidence="6" type="ORF">F3059_06395</name>
</gene>
<evidence type="ECO:0000256" key="1">
    <source>
        <dbReference type="ARBA" id="ARBA00009477"/>
    </source>
</evidence>
<dbReference type="Gene3D" id="2.40.50.100">
    <property type="match status" value="1"/>
</dbReference>
<dbReference type="EMBL" id="WACR01000005">
    <property type="protein sequence ID" value="KAB1064327.1"/>
    <property type="molecule type" value="Genomic_DNA"/>
</dbReference>
<evidence type="ECO:0000256" key="3">
    <source>
        <dbReference type="SAM" id="Phobius"/>
    </source>
</evidence>
<reference evidence="6 7" key="1">
    <citation type="submission" date="2019-09" db="EMBL/GenBank/DDBJ databases">
        <title>Genomes of Cryomorphaceae.</title>
        <authorList>
            <person name="Bowman J.P."/>
        </authorList>
    </citation>
    <scope>NUCLEOTIDE SEQUENCE [LARGE SCALE GENOMIC DNA]</scope>
    <source>
        <strain evidence="6 7">KCTC 52047</strain>
    </source>
</reference>
<dbReference type="NCBIfam" id="TIGR01730">
    <property type="entry name" value="RND_mfp"/>
    <property type="match status" value="1"/>
</dbReference>
<feature type="domain" description="CzcB-like C-terminal circularly permuted SH3-like" evidence="5">
    <location>
        <begin position="304"/>
        <end position="353"/>
    </location>
</feature>
<dbReference type="Proteomes" id="UP000435357">
    <property type="component" value="Unassembled WGS sequence"/>
</dbReference>
<dbReference type="Pfam" id="PF25975">
    <property type="entry name" value="CzcB_C"/>
    <property type="match status" value="1"/>
</dbReference>
<keyword evidence="7" id="KW-1185">Reference proteome</keyword>
<evidence type="ECO:0000259" key="4">
    <source>
        <dbReference type="Pfam" id="PF25885"/>
    </source>
</evidence>
<dbReference type="InterPro" id="IPR058633">
    <property type="entry name" value="EmrA/FarA_HH"/>
</dbReference>
<dbReference type="PANTHER" id="PTHR30469">
    <property type="entry name" value="MULTIDRUG RESISTANCE PROTEIN MDTA"/>
    <property type="match status" value="1"/>
</dbReference>
<evidence type="ECO:0000259" key="5">
    <source>
        <dbReference type="Pfam" id="PF25975"/>
    </source>
</evidence>
<dbReference type="RefSeq" id="WP_151167370.1">
    <property type="nucleotide sequence ID" value="NZ_WACR01000005.1"/>
</dbReference>
<keyword evidence="3" id="KW-0812">Transmembrane</keyword>
<dbReference type="Pfam" id="PF25885">
    <property type="entry name" value="HH_EMRA"/>
    <property type="match status" value="1"/>
</dbReference>
<dbReference type="SUPFAM" id="SSF111369">
    <property type="entry name" value="HlyD-like secretion proteins"/>
    <property type="match status" value="1"/>
</dbReference>
<dbReference type="GO" id="GO:0015562">
    <property type="term" value="F:efflux transmembrane transporter activity"/>
    <property type="evidence" value="ECO:0007669"/>
    <property type="project" value="InterPro"/>
</dbReference>
<dbReference type="InterPro" id="IPR006143">
    <property type="entry name" value="RND_pump_MFP"/>
</dbReference>
<comment type="similarity">
    <text evidence="1">Belongs to the membrane fusion protein (MFP) (TC 8.A.1) family.</text>
</comment>
<dbReference type="OrthoDB" id="9809068at2"/>
<proteinExistence type="inferred from homology"/>
<dbReference type="Gene3D" id="2.40.30.170">
    <property type="match status" value="1"/>
</dbReference>
<dbReference type="InterPro" id="IPR058649">
    <property type="entry name" value="CzcB_C"/>
</dbReference>
<accession>A0A6N6M7V4</accession>
<evidence type="ECO:0000313" key="7">
    <source>
        <dbReference type="Proteomes" id="UP000435357"/>
    </source>
</evidence>
<organism evidence="6 7">
    <name type="scientific">Salibacter halophilus</name>
    <dbReference type="NCBI Taxonomy" id="1803916"/>
    <lineage>
        <taxon>Bacteria</taxon>
        <taxon>Pseudomonadati</taxon>
        <taxon>Bacteroidota</taxon>
        <taxon>Flavobacteriia</taxon>
        <taxon>Flavobacteriales</taxon>
        <taxon>Salibacteraceae</taxon>
        <taxon>Salibacter</taxon>
    </lineage>
</organism>
<dbReference type="Gene3D" id="2.40.420.20">
    <property type="match status" value="1"/>
</dbReference>
<keyword evidence="3" id="KW-1133">Transmembrane helix</keyword>
<dbReference type="AlphaFoldDB" id="A0A6N6M7V4"/>
<name>A0A6N6M7V4_9FLAO</name>
<keyword evidence="2" id="KW-0175">Coiled coil</keyword>
<dbReference type="PANTHER" id="PTHR30469:SF33">
    <property type="entry name" value="SLR1207 PROTEIN"/>
    <property type="match status" value="1"/>
</dbReference>
<keyword evidence="3" id="KW-0472">Membrane</keyword>
<evidence type="ECO:0000313" key="6">
    <source>
        <dbReference type="EMBL" id="KAB1064327.1"/>
    </source>
</evidence>
<feature type="domain" description="Multidrug export protein EmrA/FarA alpha-helical hairpin" evidence="4">
    <location>
        <begin position="97"/>
        <end position="167"/>
    </location>
</feature>
<sequence length="361" mass="39884">MKTAIRTILLLAVLGGFGYTLFYLYNKNQEPATVYETVKPTIRTIKQQTVAAGSVTPRNEILIKPVVSGIIDELYVEPGDRVSENDRIARIKIIPDMVNLNNAQNRVKQAKIQLNNAKQDFDRNQQLYDQGVISKADFQPIEIAYDNAQLELQAAKDNLSIIQKGINSSSQEASNTIVRSTISGMVLDVPVERGFQVIEANTFNEGTTIASVADMGEMIFEGFLDEAEVGKVQEGMDISLKIGALQNKTLDAKLEHISPKGEDKNGAIQFKIKAEVLQDDSTFIRAGYSANASITLAERKDVLSISESVVEYKEGKAYVYVQQDSQMFERTPVQLGLSDGIQTEVISGIDKDAVLRGKEKR</sequence>
<evidence type="ECO:0000256" key="2">
    <source>
        <dbReference type="SAM" id="Coils"/>
    </source>
</evidence>